<organism evidence="15 16">
    <name type="scientific">Steinernema hermaphroditum</name>
    <dbReference type="NCBI Taxonomy" id="289476"/>
    <lineage>
        <taxon>Eukaryota</taxon>
        <taxon>Metazoa</taxon>
        <taxon>Ecdysozoa</taxon>
        <taxon>Nematoda</taxon>
        <taxon>Chromadorea</taxon>
        <taxon>Rhabditida</taxon>
        <taxon>Tylenchina</taxon>
        <taxon>Panagrolaimomorpha</taxon>
        <taxon>Strongyloidoidea</taxon>
        <taxon>Steinernematidae</taxon>
        <taxon>Steinernema</taxon>
    </lineage>
</organism>
<dbReference type="GO" id="GO:0008270">
    <property type="term" value="F:zinc ion binding"/>
    <property type="evidence" value="ECO:0007669"/>
    <property type="project" value="UniProtKB-UniRule"/>
</dbReference>
<feature type="active site" evidence="9">
    <location>
        <position position="135"/>
    </location>
</feature>
<feature type="region of interest" description="Disordered" evidence="11">
    <location>
        <begin position="418"/>
        <end position="447"/>
    </location>
</feature>
<evidence type="ECO:0000256" key="10">
    <source>
        <dbReference type="RuleBase" id="RU361183"/>
    </source>
</evidence>
<evidence type="ECO:0000256" key="1">
    <source>
        <dbReference type="ARBA" id="ARBA00022536"/>
    </source>
</evidence>
<dbReference type="PROSITE" id="PS50041">
    <property type="entry name" value="C_TYPE_LECTIN_2"/>
    <property type="match status" value="1"/>
</dbReference>
<feature type="domain" description="CUB" evidence="12">
    <location>
        <begin position="286"/>
        <end position="412"/>
    </location>
</feature>
<evidence type="ECO:0000256" key="4">
    <source>
        <dbReference type="ARBA" id="ARBA00022801"/>
    </source>
</evidence>
<dbReference type="SUPFAM" id="SSF49854">
    <property type="entry name" value="Spermadhesin, CUB domain"/>
    <property type="match status" value="1"/>
</dbReference>
<sequence>MWILPVLLALSASSSLSLPLEKGNVSSTTFNRSKRQAFQGAGIWSDGLLYYFDTVLPLTEEVKQGVRNGMAFWEKHTCVRFHEVADPSNPPSWPIVKILDNGPICLTSGIGRWSKKEQIISMGPRCTSLHSSTHELGHALGFMHEQQRWDRDTRIRIDKSNMIPAADIEYETYDKSVNNNYGKPYDVGSVMQYPPYSYAIDKTKPVMIALDPDYQYAIGKAWKPSFGDIYEMNMLYSCYDKCKNTAIVCKNDGRPNPNDCSVCECPEGFTGRDCSERPTGNRGRTCGSTVAATDGWQTLESKKEVGNGKFPKGNLADPFECTWHVTAPEGRKIEYMFVSMSVGGQEDSQCKEKCVWGGVAIKGVEESWMEPYMWYCCPHQAQKIRKTAHNLLVVTPFNHAMYTEFKIQYRIAPETNVETTSTTKATTKSSTKATTRSTTTKKPTTTTPAKNVKELKLGKYIFVSTQMSFAAAKAHCDGKGNYRLASVHRSGRDDYFARIFNWIDKRLGAIFWIGLHKPEGADSSYSWADGSPVDYTNWEDGMPGSYSMESCAAFMNEKWFPFECDWEQAFVCQQQ</sequence>
<evidence type="ECO:0000313" key="15">
    <source>
        <dbReference type="EMBL" id="KAK0407197.1"/>
    </source>
</evidence>
<name>A0AA39HJU9_9BILA</name>
<dbReference type="PANTHER" id="PTHR10127:SF780">
    <property type="entry name" value="METALLOENDOPEPTIDASE"/>
    <property type="match status" value="1"/>
</dbReference>
<feature type="domain" description="C-type lectin" evidence="13">
    <location>
        <begin position="460"/>
        <end position="573"/>
    </location>
</feature>
<dbReference type="SMART" id="SM00034">
    <property type="entry name" value="CLECT"/>
    <property type="match status" value="1"/>
</dbReference>
<dbReference type="InterPro" id="IPR000859">
    <property type="entry name" value="CUB_dom"/>
</dbReference>
<dbReference type="InterPro" id="IPR001304">
    <property type="entry name" value="C-type_lectin-like"/>
</dbReference>
<dbReference type="InterPro" id="IPR000742">
    <property type="entry name" value="EGF"/>
</dbReference>
<dbReference type="InterPro" id="IPR006026">
    <property type="entry name" value="Peptidase_Metallo"/>
</dbReference>
<keyword evidence="3 9" id="KW-0479">Metal-binding</keyword>
<dbReference type="InterPro" id="IPR016187">
    <property type="entry name" value="CTDL_fold"/>
</dbReference>
<evidence type="ECO:0000259" key="12">
    <source>
        <dbReference type="PROSITE" id="PS01180"/>
    </source>
</evidence>
<evidence type="ECO:0000256" key="5">
    <source>
        <dbReference type="ARBA" id="ARBA00022833"/>
    </source>
</evidence>
<keyword evidence="10" id="KW-0732">Signal</keyword>
<protein>
    <recommendedName>
        <fullName evidence="10">Metalloendopeptidase</fullName>
        <ecNumber evidence="10">3.4.24.-</ecNumber>
    </recommendedName>
</protein>
<dbReference type="Gene3D" id="3.10.100.10">
    <property type="entry name" value="Mannose-Binding Protein A, subunit A"/>
    <property type="match status" value="1"/>
</dbReference>
<evidence type="ECO:0000259" key="13">
    <source>
        <dbReference type="PROSITE" id="PS50041"/>
    </source>
</evidence>
<keyword evidence="6 9" id="KW-0482">Metalloprotease</keyword>
<evidence type="ECO:0000256" key="11">
    <source>
        <dbReference type="SAM" id="MobiDB-lite"/>
    </source>
</evidence>
<dbReference type="GO" id="GO:0006508">
    <property type="term" value="P:proteolysis"/>
    <property type="evidence" value="ECO:0007669"/>
    <property type="project" value="UniProtKB-KW"/>
</dbReference>
<reference evidence="15" key="1">
    <citation type="submission" date="2023-06" db="EMBL/GenBank/DDBJ databases">
        <title>Genomic analysis of the entomopathogenic nematode Steinernema hermaphroditum.</title>
        <authorList>
            <person name="Schwarz E.M."/>
            <person name="Heppert J.K."/>
            <person name="Baniya A."/>
            <person name="Schwartz H.T."/>
            <person name="Tan C.-H."/>
            <person name="Antoshechkin I."/>
            <person name="Sternberg P.W."/>
            <person name="Goodrich-Blair H."/>
            <person name="Dillman A.R."/>
        </authorList>
    </citation>
    <scope>NUCLEOTIDE SEQUENCE</scope>
    <source>
        <strain evidence="15">PS9179</strain>
        <tissue evidence="15">Whole animal</tissue>
    </source>
</reference>
<feature type="binding site" evidence="9">
    <location>
        <position position="144"/>
    </location>
    <ligand>
        <name>Zn(2+)</name>
        <dbReference type="ChEBI" id="CHEBI:29105"/>
        <note>catalytic</note>
    </ligand>
</feature>
<keyword evidence="2 9" id="KW-0645">Protease</keyword>
<comment type="cofactor">
    <cofactor evidence="9 10">
        <name>Zn(2+)</name>
        <dbReference type="ChEBI" id="CHEBI:29105"/>
    </cofactor>
    <text evidence="9 10">Binds 1 zinc ion per subunit.</text>
</comment>
<dbReference type="InterPro" id="IPR001506">
    <property type="entry name" value="Peptidase_M12A"/>
</dbReference>
<dbReference type="AlphaFoldDB" id="A0AA39HJU9"/>
<dbReference type="SUPFAM" id="SSF55486">
    <property type="entry name" value="Metalloproteases ('zincins'), catalytic domain"/>
    <property type="match status" value="1"/>
</dbReference>
<feature type="domain" description="Peptidase M12A" evidence="14">
    <location>
        <begin position="36"/>
        <end position="239"/>
    </location>
</feature>
<dbReference type="PROSITE" id="PS51864">
    <property type="entry name" value="ASTACIN"/>
    <property type="match status" value="1"/>
</dbReference>
<dbReference type="Gene3D" id="2.60.120.290">
    <property type="entry name" value="Spermadhesin, CUB domain"/>
    <property type="match status" value="1"/>
</dbReference>
<dbReference type="InterPro" id="IPR024079">
    <property type="entry name" value="MetalloPept_cat_dom_sf"/>
</dbReference>
<gene>
    <name evidence="15" type="ORF">QR680_019069</name>
</gene>
<keyword evidence="7" id="KW-1015">Disulfide bond</keyword>
<feature type="chain" id="PRO_5041489647" description="Metalloendopeptidase" evidence="10">
    <location>
        <begin position="18"/>
        <end position="575"/>
    </location>
</feature>
<feature type="binding site" evidence="9">
    <location>
        <position position="134"/>
    </location>
    <ligand>
        <name>Zn(2+)</name>
        <dbReference type="ChEBI" id="CHEBI:29105"/>
        <note>catalytic</note>
    </ligand>
</feature>
<proteinExistence type="predicted"/>
<keyword evidence="4 9" id="KW-0378">Hydrolase</keyword>
<dbReference type="InterPro" id="IPR016186">
    <property type="entry name" value="C-type_lectin-like/link_sf"/>
</dbReference>
<dbReference type="EC" id="3.4.24.-" evidence="10"/>
<dbReference type="Pfam" id="PF01400">
    <property type="entry name" value="Astacin"/>
    <property type="match status" value="1"/>
</dbReference>
<keyword evidence="16" id="KW-1185">Reference proteome</keyword>
<dbReference type="SUPFAM" id="SSF56436">
    <property type="entry name" value="C-type lectin-like"/>
    <property type="match status" value="1"/>
</dbReference>
<dbReference type="SMART" id="SM00235">
    <property type="entry name" value="ZnMc"/>
    <property type="match status" value="1"/>
</dbReference>
<evidence type="ECO:0000256" key="3">
    <source>
        <dbReference type="ARBA" id="ARBA00022723"/>
    </source>
</evidence>
<dbReference type="PRINTS" id="PR00480">
    <property type="entry name" value="ASTACIN"/>
</dbReference>
<dbReference type="InterPro" id="IPR035914">
    <property type="entry name" value="Sperma_CUB_dom_sf"/>
</dbReference>
<comment type="caution">
    <text evidence="15">The sequence shown here is derived from an EMBL/GenBank/DDBJ whole genome shotgun (WGS) entry which is preliminary data.</text>
</comment>
<feature type="compositionally biased region" description="Low complexity" evidence="11">
    <location>
        <begin position="419"/>
        <end position="447"/>
    </location>
</feature>
<accession>A0AA39HJU9</accession>
<evidence type="ECO:0000256" key="6">
    <source>
        <dbReference type="ARBA" id="ARBA00023049"/>
    </source>
</evidence>
<dbReference type="PROSITE" id="PS01186">
    <property type="entry name" value="EGF_2"/>
    <property type="match status" value="1"/>
</dbReference>
<evidence type="ECO:0000313" key="16">
    <source>
        <dbReference type="Proteomes" id="UP001175271"/>
    </source>
</evidence>
<dbReference type="EMBL" id="JAUCMV010000004">
    <property type="protein sequence ID" value="KAK0407197.1"/>
    <property type="molecule type" value="Genomic_DNA"/>
</dbReference>
<evidence type="ECO:0000256" key="9">
    <source>
        <dbReference type="PROSITE-ProRule" id="PRU01211"/>
    </source>
</evidence>
<feature type="signal peptide" evidence="10">
    <location>
        <begin position="1"/>
        <end position="17"/>
    </location>
</feature>
<dbReference type="Proteomes" id="UP001175271">
    <property type="component" value="Unassembled WGS sequence"/>
</dbReference>
<dbReference type="PROSITE" id="PS01180">
    <property type="entry name" value="CUB"/>
    <property type="match status" value="1"/>
</dbReference>
<evidence type="ECO:0000259" key="14">
    <source>
        <dbReference type="PROSITE" id="PS51864"/>
    </source>
</evidence>
<dbReference type="CDD" id="cd00037">
    <property type="entry name" value="CLECT"/>
    <property type="match status" value="1"/>
</dbReference>
<comment type="caution">
    <text evidence="8">Lacks conserved residue(s) required for the propagation of feature annotation.</text>
</comment>
<feature type="binding site" evidence="9">
    <location>
        <position position="138"/>
    </location>
    <ligand>
        <name>Zn(2+)</name>
        <dbReference type="ChEBI" id="CHEBI:29105"/>
        <note>catalytic</note>
    </ligand>
</feature>
<evidence type="ECO:0000256" key="8">
    <source>
        <dbReference type="PROSITE-ProRule" id="PRU00059"/>
    </source>
</evidence>
<dbReference type="PANTHER" id="PTHR10127">
    <property type="entry name" value="DISCOIDIN, CUB, EGF, LAMININ , AND ZINC METALLOPROTEASE DOMAIN CONTAINING"/>
    <property type="match status" value="1"/>
</dbReference>
<evidence type="ECO:0000256" key="2">
    <source>
        <dbReference type="ARBA" id="ARBA00022670"/>
    </source>
</evidence>
<keyword evidence="5 9" id="KW-0862">Zinc</keyword>
<dbReference type="Pfam" id="PF00059">
    <property type="entry name" value="Lectin_C"/>
    <property type="match status" value="1"/>
</dbReference>
<keyword evidence="1" id="KW-0245">EGF-like domain</keyword>
<dbReference type="GO" id="GO:0004222">
    <property type="term" value="F:metalloendopeptidase activity"/>
    <property type="evidence" value="ECO:0007669"/>
    <property type="project" value="UniProtKB-UniRule"/>
</dbReference>
<evidence type="ECO:0000256" key="7">
    <source>
        <dbReference type="ARBA" id="ARBA00023157"/>
    </source>
</evidence>
<dbReference type="Gene3D" id="3.40.390.10">
    <property type="entry name" value="Collagenase (Catalytic Domain)"/>
    <property type="match status" value="1"/>
</dbReference>